<dbReference type="PANTHER" id="PTHR43281:SF1">
    <property type="entry name" value="FARNESYL DIPHOSPHATE SYNTHASE"/>
    <property type="match status" value="1"/>
</dbReference>
<comment type="similarity">
    <text evidence="2 7">Belongs to the FPP/GGPP synthase family.</text>
</comment>
<evidence type="ECO:0000256" key="3">
    <source>
        <dbReference type="ARBA" id="ARBA00022679"/>
    </source>
</evidence>
<dbReference type="FunFam" id="1.10.600.10:FF:000001">
    <property type="entry name" value="Geranylgeranyl diphosphate synthase"/>
    <property type="match status" value="1"/>
</dbReference>
<accession>A0A556SSN6</accession>
<dbReference type="InterPro" id="IPR000092">
    <property type="entry name" value="Polyprenyl_synt"/>
</dbReference>
<dbReference type="RefSeq" id="WP_144091577.1">
    <property type="nucleotide sequence ID" value="NZ_VMHM01000004.1"/>
</dbReference>
<name>A0A556SSN6_9GAMM</name>
<dbReference type="PANTHER" id="PTHR43281">
    <property type="entry name" value="FARNESYL DIPHOSPHATE SYNTHASE"/>
    <property type="match status" value="1"/>
</dbReference>
<dbReference type="PROSITE" id="PS00723">
    <property type="entry name" value="POLYPRENYL_SYNTHASE_1"/>
    <property type="match status" value="1"/>
</dbReference>
<dbReference type="EMBL" id="VMHM01000004">
    <property type="protein sequence ID" value="TSK04165.1"/>
    <property type="molecule type" value="Genomic_DNA"/>
</dbReference>
<dbReference type="PROSITE" id="PS00444">
    <property type="entry name" value="POLYPRENYL_SYNTHASE_2"/>
    <property type="match status" value="1"/>
</dbReference>
<reference evidence="8 9" key="1">
    <citation type="submission" date="2019-07" db="EMBL/GenBank/DDBJ databases">
        <title>Gilliamella genomes.</title>
        <authorList>
            <person name="Zheng H."/>
        </authorList>
    </citation>
    <scope>NUCLEOTIDE SEQUENCE [LARGE SCALE GENOMIC DNA]</scope>
    <source>
        <strain evidence="8 9">W8127</strain>
    </source>
</reference>
<dbReference type="EC" id="2.5.1.10" evidence="8"/>
<evidence type="ECO:0000256" key="5">
    <source>
        <dbReference type="ARBA" id="ARBA00022842"/>
    </source>
</evidence>
<dbReference type="GO" id="GO:0016114">
    <property type="term" value="P:terpenoid biosynthetic process"/>
    <property type="evidence" value="ECO:0007669"/>
    <property type="project" value="UniProtKB-ARBA"/>
</dbReference>
<dbReference type="Gene3D" id="1.10.600.10">
    <property type="entry name" value="Farnesyl Diphosphate Synthase"/>
    <property type="match status" value="1"/>
</dbReference>
<keyword evidence="5" id="KW-0460">Magnesium</keyword>
<evidence type="ECO:0000313" key="9">
    <source>
        <dbReference type="Proteomes" id="UP000319483"/>
    </source>
</evidence>
<protein>
    <submittedName>
        <fullName evidence="8">(2E,6E)-farnesyl diphosphate synthase</fullName>
        <ecNumber evidence="8">2.5.1.10</ecNumber>
    </submittedName>
</protein>
<dbReference type="GO" id="GO:0008654">
    <property type="term" value="P:phospholipid biosynthetic process"/>
    <property type="evidence" value="ECO:0007669"/>
    <property type="project" value="UniProtKB-ARBA"/>
</dbReference>
<sequence length="289" mass="31703">MNNLKPLQERINTFLTTYIAQFPSSKLQQAMNYSLLAGGKRIRPILVYLTGQMFDCPLSKLDEAAAAIEMIHTYSLIHDDLPAMDNDNLRRGKPTCHIQYGHAEAILAGDALQSLAFSILSESQHLDNQVKINMIAELANASGLAGMCLGQSLDLQAEHQSITLEHLQKIHNYKTGTLINAAVRLGAFASGDISKPYYSLLDSYAQAIGLAFQIQDDILDVIGEQAIMGKPKGSDIIHEKSTYPALLGLQTAIGMTKQLYDQAIDSLNQIPYNSQPLQDLAGFIINRNS</sequence>
<dbReference type="GO" id="GO:0046872">
    <property type="term" value="F:metal ion binding"/>
    <property type="evidence" value="ECO:0007669"/>
    <property type="project" value="UniProtKB-KW"/>
</dbReference>
<dbReference type="Proteomes" id="UP000319483">
    <property type="component" value="Unassembled WGS sequence"/>
</dbReference>
<dbReference type="GO" id="GO:0005737">
    <property type="term" value="C:cytoplasm"/>
    <property type="evidence" value="ECO:0007669"/>
    <property type="project" value="UniProtKB-ARBA"/>
</dbReference>
<dbReference type="NCBIfam" id="NF007877">
    <property type="entry name" value="PRK10581.1"/>
    <property type="match status" value="1"/>
</dbReference>
<dbReference type="Pfam" id="PF00348">
    <property type="entry name" value="polyprenyl_synt"/>
    <property type="match status" value="1"/>
</dbReference>
<evidence type="ECO:0000256" key="4">
    <source>
        <dbReference type="ARBA" id="ARBA00022723"/>
    </source>
</evidence>
<evidence type="ECO:0000256" key="1">
    <source>
        <dbReference type="ARBA" id="ARBA00001946"/>
    </source>
</evidence>
<dbReference type="InterPro" id="IPR033749">
    <property type="entry name" value="Polyprenyl_synt_CS"/>
</dbReference>
<dbReference type="SFLD" id="SFLDS00005">
    <property type="entry name" value="Isoprenoid_Synthase_Type_I"/>
    <property type="match status" value="1"/>
</dbReference>
<comment type="caution">
    <text evidence="8">The sequence shown here is derived from an EMBL/GenBank/DDBJ whole genome shotgun (WGS) entry which is preliminary data.</text>
</comment>
<organism evidence="8 9">
    <name type="scientific">Gilliamella apicola</name>
    <dbReference type="NCBI Taxonomy" id="1196095"/>
    <lineage>
        <taxon>Bacteria</taxon>
        <taxon>Pseudomonadati</taxon>
        <taxon>Pseudomonadota</taxon>
        <taxon>Gammaproteobacteria</taxon>
        <taxon>Orbales</taxon>
        <taxon>Orbaceae</taxon>
        <taxon>Gilliamella</taxon>
    </lineage>
</organism>
<dbReference type="CDD" id="cd00685">
    <property type="entry name" value="Trans_IPPS_HT"/>
    <property type="match status" value="1"/>
</dbReference>
<evidence type="ECO:0000256" key="6">
    <source>
        <dbReference type="ARBA" id="ARBA00023229"/>
    </source>
</evidence>
<dbReference type="GO" id="GO:0004337">
    <property type="term" value="F:(2E,6E)-farnesyl diphosphate synthase activity"/>
    <property type="evidence" value="ECO:0007669"/>
    <property type="project" value="UniProtKB-EC"/>
</dbReference>
<dbReference type="SFLD" id="SFLDG01017">
    <property type="entry name" value="Polyprenyl_Transferase_Like"/>
    <property type="match status" value="1"/>
</dbReference>
<evidence type="ECO:0000313" key="8">
    <source>
        <dbReference type="EMBL" id="TSK04165.1"/>
    </source>
</evidence>
<keyword evidence="4" id="KW-0479">Metal-binding</keyword>
<gene>
    <name evidence="8" type="primary">ispA</name>
    <name evidence="8" type="ORF">FPQ15_04085</name>
</gene>
<dbReference type="AlphaFoldDB" id="A0A556SSN6"/>
<comment type="cofactor">
    <cofactor evidence="1">
        <name>Mg(2+)</name>
        <dbReference type="ChEBI" id="CHEBI:18420"/>
    </cofactor>
</comment>
<dbReference type="SUPFAM" id="SSF48576">
    <property type="entry name" value="Terpenoid synthases"/>
    <property type="match status" value="1"/>
</dbReference>
<dbReference type="InterPro" id="IPR053378">
    <property type="entry name" value="Prenyl_diphosphate_synthase"/>
</dbReference>
<dbReference type="NCBIfam" id="NF045485">
    <property type="entry name" value="FPPsyn"/>
    <property type="match status" value="1"/>
</dbReference>
<evidence type="ECO:0000256" key="7">
    <source>
        <dbReference type="RuleBase" id="RU004466"/>
    </source>
</evidence>
<evidence type="ECO:0000256" key="2">
    <source>
        <dbReference type="ARBA" id="ARBA00006706"/>
    </source>
</evidence>
<proteinExistence type="inferred from homology"/>
<keyword evidence="3 7" id="KW-0808">Transferase</keyword>
<dbReference type="InterPro" id="IPR008949">
    <property type="entry name" value="Isoprenoid_synthase_dom_sf"/>
</dbReference>
<keyword evidence="6" id="KW-0414">Isoprene biosynthesis</keyword>